<name>A0AAD9VFE9_ACRCE</name>
<reference evidence="1" key="1">
    <citation type="journal article" date="2023" name="G3 (Bethesda)">
        <title>Whole genome assembly and annotation of the endangered Caribbean coral Acropora cervicornis.</title>
        <authorList>
            <person name="Selwyn J.D."/>
            <person name="Vollmer S.V."/>
        </authorList>
    </citation>
    <scope>NUCLEOTIDE SEQUENCE</scope>
    <source>
        <strain evidence="1">K2</strain>
    </source>
</reference>
<proteinExistence type="predicted"/>
<dbReference type="Proteomes" id="UP001249851">
    <property type="component" value="Unassembled WGS sequence"/>
</dbReference>
<dbReference type="EMBL" id="JARQWQ010000004">
    <property type="protein sequence ID" value="KAK2572449.1"/>
    <property type="molecule type" value="Genomic_DNA"/>
</dbReference>
<gene>
    <name evidence="1" type="ORF">P5673_002693</name>
</gene>
<dbReference type="AlphaFoldDB" id="A0AAD9VFE9"/>
<organism evidence="1 2">
    <name type="scientific">Acropora cervicornis</name>
    <name type="common">Staghorn coral</name>
    <dbReference type="NCBI Taxonomy" id="6130"/>
    <lineage>
        <taxon>Eukaryota</taxon>
        <taxon>Metazoa</taxon>
        <taxon>Cnidaria</taxon>
        <taxon>Anthozoa</taxon>
        <taxon>Hexacorallia</taxon>
        <taxon>Scleractinia</taxon>
        <taxon>Astrocoeniina</taxon>
        <taxon>Acroporidae</taxon>
        <taxon>Acropora</taxon>
    </lineage>
</organism>
<reference evidence="1" key="2">
    <citation type="journal article" date="2023" name="Science">
        <title>Genomic signatures of disease resistance in endangered staghorn corals.</title>
        <authorList>
            <person name="Vollmer S.V."/>
            <person name="Selwyn J.D."/>
            <person name="Despard B.A."/>
            <person name="Roesel C.L."/>
        </authorList>
    </citation>
    <scope>NUCLEOTIDE SEQUENCE</scope>
    <source>
        <strain evidence="1">K2</strain>
    </source>
</reference>
<evidence type="ECO:0000313" key="2">
    <source>
        <dbReference type="Proteomes" id="UP001249851"/>
    </source>
</evidence>
<accession>A0AAD9VFE9</accession>
<evidence type="ECO:0000313" key="1">
    <source>
        <dbReference type="EMBL" id="KAK2572449.1"/>
    </source>
</evidence>
<protein>
    <submittedName>
        <fullName evidence="1">Uncharacterized protein</fullName>
    </submittedName>
</protein>
<sequence>MAAKEIYSVFSLGNVLKSVSDDFHGYSRCYLSDAWIHFLNNKNRNQVMSRWMFLKAPPERHGSVKEGLKAHEKILAGI</sequence>
<comment type="caution">
    <text evidence="1">The sequence shown here is derived from an EMBL/GenBank/DDBJ whole genome shotgun (WGS) entry which is preliminary data.</text>
</comment>
<keyword evidence="2" id="KW-1185">Reference proteome</keyword>